<accession>A0A7I8JAK9</accession>
<keyword evidence="2" id="KW-0732">Signal</keyword>
<evidence type="ECO:0000256" key="1">
    <source>
        <dbReference type="SAM" id="MobiDB-lite"/>
    </source>
</evidence>
<feature type="signal peptide" evidence="2">
    <location>
        <begin position="1"/>
        <end position="25"/>
    </location>
</feature>
<proteinExistence type="predicted"/>
<feature type="region of interest" description="Disordered" evidence="1">
    <location>
        <begin position="49"/>
        <end position="91"/>
    </location>
</feature>
<sequence length="91" mass="9613">MAKDESLPSSLLILWLLFFLLHVGAHPADQQGAAAATATAVAAISARKLPSAPPVSHQSMKLHPRNPSSGSREFRAEAHEVPSGPNPISNR</sequence>
<dbReference type="EMBL" id="LR743597">
    <property type="protein sequence ID" value="CAA2627202.1"/>
    <property type="molecule type" value="Genomic_DNA"/>
</dbReference>
<dbReference type="Proteomes" id="UP001189122">
    <property type="component" value="Unassembled WGS sequence"/>
</dbReference>
<dbReference type="GO" id="GO:0033612">
    <property type="term" value="F:receptor serine/threonine kinase binding"/>
    <property type="evidence" value="ECO:0007669"/>
    <property type="project" value="InterPro"/>
</dbReference>
<keyword evidence="4" id="KW-1185">Reference proteome</keyword>
<dbReference type="InterPro" id="IPR037495">
    <property type="entry name" value="CLE41/42/44"/>
</dbReference>
<dbReference type="PANTHER" id="PTHR35301">
    <property type="entry name" value="CLAVATA3/ESR (CLE)-RELATED PROTEIN 41-RELATED"/>
    <property type="match status" value="1"/>
</dbReference>
<reference evidence="3 4" key="1">
    <citation type="submission" date="2019-12" db="EMBL/GenBank/DDBJ databases">
        <authorList>
            <person name="Scholz U."/>
            <person name="Mascher M."/>
            <person name="Fiebig A."/>
        </authorList>
    </citation>
    <scope>NUCLEOTIDE SEQUENCE</scope>
</reference>
<organism evidence="3">
    <name type="scientific">Spirodela intermedia</name>
    <name type="common">Intermediate duckweed</name>
    <dbReference type="NCBI Taxonomy" id="51605"/>
    <lineage>
        <taxon>Eukaryota</taxon>
        <taxon>Viridiplantae</taxon>
        <taxon>Streptophyta</taxon>
        <taxon>Embryophyta</taxon>
        <taxon>Tracheophyta</taxon>
        <taxon>Spermatophyta</taxon>
        <taxon>Magnoliopsida</taxon>
        <taxon>Liliopsida</taxon>
        <taxon>Araceae</taxon>
        <taxon>Lemnoideae</taxon>
        <taxon>Spirodela</taxon>
    </lineage>
</organism>
<dbReference type="GO" id="GO:0010089">
    <property type="term" value="P:xylem development"/>
    <property type="evidence" value="ECO:0007669"/>
    <property type="project" value="InterPro"/>
</dbReference>
<dbReference type="EMBL" id="CACRZD030000010">
    <property type="protein sequence ID" value="CAA6666462.1"/>
    <property type="molecule type" value="Genomic_DNA"/>
</dbReference>
<dbReference type="GO" id="GO:0048046">
    <property type="term" value="C:apoplast"/>
    <property type="evidence" value="ECO:0007669"/>
    <property type="project" value="TreeGrafter"/>
</dbReference>
<evidence type="ECO:0000313" key="4">
    <source>
        <dbReference type="Proteomes" id="UP001189122"/>
    </source>
</evidence>
<evidence type="ECO:0000313" key="3">
    <source>
        <dbReference type="EMBL" id="CAA2627202.1"/>
    </source>
</evidence>
<evidence type="ECO:0000256" key="2">
    <source>
        <dbReference type="SAM" id="SignalP"/>
    </source>
</evidence>
<dbReference type="PANTHER" id="PTHR35301:SF1">
    <property type="entry name" value="CLAVATA3_ESR (CLE)-RELATED PROTEIN 41-RELATED"/>
    <property type="match status" value="1"/>
</dbReference>
<dbReference type="AlphaFoldDB" id="A0A7I8JAK9"/>
<protein>
    <submittedName>
        <fullName evidence="3">Uncharacterized protein</fullName>
    </submittedName>
</protein>
<gene>
    <name evidence="3" type="ORF">SI7747_10012855</name>
</gene>
<feature type="chain" id="PRO_5029548300" evidence="2">
    <location>
        <begin position="26"/>
        <end position="91"/>
    </location>
</feature>
<name>A0A7I8JAK9_SPIIN</name>